<protein>
    <submittedName>
        <fullName evidence="1">Uncharacterized protein</fullName>
    </submittedName>
</protein>
<dbReference type="AlphaFoldDB" id="G9ENX3"/>
<keyword evidence="2" id="KW-1185">Reference proteome</keyword>
<evidence type="ECO:0000313" key="2">
    <source>
        <dbReference type="Proteomes" id="UP000002770"/>
    </source>
</evidence>
<evidence type="ECO:0000313" key="1">
    <source>
        <dbReference type="EMBL" id="EHL31045.1"/>
    </source>
</evidence>
<dbReference type="InParanoid" id="G9ENX3"/>
<reference evidence="1 2" key="1">
    <citation type="journal article" date="2011" name="BMC Genomics">
        <title>Insight into cross-talk between intra-amoebal pathogens.</title>
        <authorList>
            <person name="Gimenez G."/>
            <person name="Bertelli C."/>
            <person name="Moliner C."/>
            <person name="Robert C."/>
            <person name="Raoult D."/>
            <person name="Fournier P.E."/>
            <person name="Greub G."/>
        </authorList>
    </citation>
    <scope>NUCLEOTIDE SEQUENCE [LARGE SCALE GENOMIC DNA]</scope>
    <source>
        <strain evidence="1 2">LLAP12</strain>
    </source>
</reference>
<dbReference type="EMBL" id="JH413820">
    <property type="protein sequence ID" value="EHL31045.1"/>
    <property type="molecule type" value="Genomic_DNA"/>
</dbReference>
<organism evidence="1 2">
    <name type="scientific">Legionella drancourtii LLAP12</name>
    <dbReference type="NCBI Taxonomy" id="658187"/>
    <lineage>
        <taxon>Bacteria</taxon>
        <taxon>Pseudomonadati</taxon>
        <taxon>Pseudomonadota</taxon>
        <taxon>Gammaproteobacteria</taxon>
        <taxon>Legionellales</taxon>
        <taxon>Legionellaceae</taxon>
        <taxon>Legionella</taxon>
    </lineage>
</organism>
<name>G9ENX3_9GAMM</name>
<sequence length="46" mass="5160">MLVALVDNQGSDGAHGDVRHNDEFQHMAVVVDNSLVHNILLERHKK</sequence>
<dbReference type="Proteomes" id="UP000002770">
    <property type="component" value="Unassembled WGS sequence"/>
</dbReference>
<accession>G9ENX3</accession>
<gene>
    <name evidence="1" type="ORF">LDG_6952</name>
</gene>
<dbReference type="HOGENOM" id="CLU_3185292_0_0_6"/>
<proteinExistence type="predicted"/>